<name>A0AAD1T5H8_PELCU</name>
<feature type="compositionally biased region" description="Low complexity" evidence="1">
    <location>
        <begin position="13"/>
        <end position="22"/>
    </location>
</feature>
<feature type="region of interest" description="Disordered" evidence="1">
    <location>
        <begin position="1"/>
        <end position="63"/>
    </location>
</feature>
<gene>
    <name evidence="2" type="ORF">PECUL_23A045730</name>
</gene>
<sequence>MHKGDPGFGLPGLQGQPGSPGLKKSQGPKGDSGFPGTPGSPGRTGFDEGPGPKAQAGTCGSQGKSVALGASGSLFPPLPSRPRVCGRVICRPDQSPRTRWCEGVPGHVCTTRSPAIGGGGAPGTRGALCSRRPSWLIGTHVAGSARRVGSLLTSPFVYLYCAGFDTTGTEIASRAVRSHYQGDLGTSAQTGYPICAEFISCILERSMSSHLDLSGLGD</sequence>
<accession>A0AAD1T5H8</accession>
<dbReference type="Proteomes" id="UP001295444">
    <property type="component" value="Chromosome 09"/>
</dbReference>
<feature type="compositionally biased region" description="Gly residues" evidence="1">
    <location>
        <begin position="1"/>
        <end position="12"/>
    </location>
</feature>
<evidence type="ECO:0000313" key="2">
    <source>
        <dbReference type="EMBL" id="CAH2315460.1"/>
    </source>
</evidence>
<dbReference type="EMBL" id="OW240920">
    <property type="protein sequence ID" value="CAH2315460.1"/>
    <property type="molecule type" value="Genomic_DNA"/>
</dbReference>
<keyword evidence="2" id="KW-0176">Collagen</keyword>
<evidence type="ECO:0000256" key="1">
    <source>
        <dbReference type="SAM" id="MobiDB-lite"/>
    </source>
</evidence>
<dbReference type="GO" id="GO:0005581">
    <property type="term" value="C:collagen trimer"/>
    <property type="evidence" value="ECO:0007669"/>
    <property type="project" value="UniProtKB-KW"/>
</dbReference>
<organism evidence="2 3">
    <name type="scientific">Pelobates cultripes</name>
    <name type="common">Western spadefoot toad</name>
    <dbReference type="NCBI Taxonomy" id="61616"/>
    <lineage>
        <taxon>Eukaryota</taxon>
        <taxon>Metazoa</taxon>
        <taxon>Chordata</taxon>
        <taxon>Craniata</taxon>
        <taxon>Vertebrata</taxon>
        <taxon>Euteleostomi</taxon>
        <taxon>Amphibia</taxon>
        <taxon>Batrachia</taxon>
        <taxon>Anura</taxon>
        <taxon>Pelobatoidea</taxon>
        <taxon>Pelobatidae</taxon>
        <taxon>Pelobates</taxon>
    </lineage>
</organism>
<dbReference type="AlphaFoldDB" id="A0AAD1T5H8"/>
<reference evidence="2" key="1">
    <citation type="submission" date="2022-03" db="EMBL/GenBank/DDBJ databases">
        <authorList>
            <person name="Alioto T."/>
            <person name="Alioto T."/>
            <person name="Gomez Garrido J."/>
        </authorList>
    </citation>
    <scope>NUCLEOTIDE SEQUENCE</scope>
</reference>
<proteinExistence type="predicted"/>
<keyword evidence="3" id="KW-1185">Reference proteome</keyword>
<protein>
    <submittedName>
        <fullName evidence="2">Collagen alpha-5(IV) chain isoform X2</fullName>
    </submittedName>
</protein>
<evidence type="ECO:0000313" key="3">
    <source>
        <dbReference type="Proteomes" id="UP001295444"/>
    </source>
</evidence>